<reference evidence="7 8" key="1">
    <citation type="submission" date="2014-04" db="EMBL/GenBank/DDBJ databases">
        <title>Evolutionary Origins and Diversification of the Mycorrhizal Mutualists.</title>
        <authorList>
            <consortium name="DOE Joint Genome Institute"/>
            <consortium name="Mycorrhizal Genomics Consortium"/>
            <person name="Kohler A."/>
            <person name="Kuo A."/>
            <person name="Nagy L.G."/>
            <person name="Floudas D."/>
            <person name="Copeland A."/>
            <person name="Barry K.W."/>
            <person name="Cichocki N."/>
            <person name="Veneault-Fourrey C."/>
            <person name="LaButti K."/>
            <person name="Lindquist E.A."/>
            <person name="Lipzen A."/>
            <person name="Lundell T."/>
            <person name="Morin E."/>
            <person name="Murat C."/>
            <person name="Riley R."/>
            <person name="Ohm R."/>
            <person name="Sun H."/>
            <person name="Tunlid A."/>
            <person name="Henrissat B."/>
            <person name="Grigoriev I.V."/>
            <person name="Hibbett D.S."/>
            <person name="Martin F."/>
        </authorList>
    </citation>
    <scope>NUCLEOTIDE SEQUENCE [LARGE SCALE GENOMIC DNA]</scope>
    <source>
        <strain evidence="7 8">Koide BX008</strain>
    </source>
</reference>
<keyword evidence="3 5" id="KW-0442">Lipid degradation</keyword>
<dbReference type="GO" id="GO:0048015">
    <property type="term" value="P:phosphatidylinositol-mediated signaling"/>
    <property type="evidence" value="ECO:0007669"/>
    <property type="project" value="TreeGrafter"/>
</dbReference>
<organism evidence="7 8">
    <name type="scientific">Amanita muscaria (strain Koide BX008)</name>
    <dbReference type="NCBI Taxonomy" id="946122"/>
    <lineage>
        <taxon>Eukaryota</taxon>
        <taxon>Fungi</taxon>
        <taxon>Dikarya</taxon>
        <taxon>Basidiomycota</taxon>
        <taxon>Agaricomycotina</taxon>
        <taxon>Agaricomycetes</taxon>
        <taxon>Agaricomycetidae</taxon>
        <taxon>Agaricales</taxon>
        <taxon>Pluteineae</taxon>
        <taxon>Amanitaceae</taxon>
        <taxon>Amanita</taxon>
    </lineage>
</organism>
<dbReference type="PANTHER" id="PTHR10336:SF36">
    <property type="entry name" value="1-PHOSPHATIDYLINOSITOL 4,5-BISPHOSPHATE PHOSPHODIESTERASE BETA-4"/>
    <property type="match status" value="1"/>
</dbReference>
<protein>
    <recommendedName>
        <fullName evidence="1 5">Phosphoinositide phospholipase C</fullName>
        <ecNumber evidence="1 5">3.1.4.11</ecNumber>
    </recommendedName>
</protein>
<dbReference type="EC" id="3.1.4.11" evidence="1 5"/>
<evidence type="ECO:0000256" key="1">
    <source>
        <dbReference type="ARBA" id="ARBA00012368"/>
    </source>
</evidence>
<accession>A0A0C2SAT7</accession>
<dbReference type="EMBL" id="KN818307">
    <property type="protein sequence ID" value="KIL59935.1"/>
    <property type="molecule type" value="Genomic_DNA"/>
</dbReference>
<dbReference type="InterPro" id="IPR017946">
    <property type="entry name" value="PLC-like_Pdiesterase_TIM-brl"/>
</dbReference>
<evidence type="ECO:0000313" key="7">
    <source>
        <dbReference type="EMBL" id="KIL59935.1"/>
    </source>
</evidence>
<gene>
    <name evidence="7" type="ORF">M378DRAFT_962235</name>
</gene>
<dbReference type="GO" id="GO:0051209">
    <property type="term" value="P:release of sequestered calcium ion into cytosol"/>
    <property type="evidence" value="ECO:0007669"/>
    <property type="project" value="TreeGrafter"/>
</dbReference>
<dbReference type="SUPFAM" id="SSF51695">
    <property type="entry name" value="PLC-like phosphodiesterases"/>
    <property type="match status" value="1"/>
</dbReference>
<dbReference type="HOGENOM" id="CLU_1815319_0_0_1"/>
<dbReference type="GO" id="GO:0016042">
    <property type="term" value="P:lipid catabolic process"/>
    <property type="evidence" value="ECO:0007669"/>
    <property type="project" value="UniProtKB-KW"/>
</dbReference>
<dbReference type="Gene3D" id="3.20.20.190">
    <property type="entry name" value="Phosphatidylinositol (PI) phosphodiesterase"/>
    <property type="match status" value="1"/>
</dbReference>
<sequence>MVYTVGVKFQGINKKLDYAPEHMFSLSEPTANKMIKAGDGTGMYNLIKHCRTHLVWIYSKGLRVNSTNYELHRYWSAGAHLVAMNWQTLDHGYMINHAMFQKNGRSSYVLKSAALDLGPGHKELLSKRMCHYLDLTIISAQQ</sequence>
<proteinExistence type="predicted"/>
<keyword evidence="4 5" id="KW-0443">Lipid metabolism</keyword>
<dbReference type="PANTHER" id="PTHR10336">
    <property type="entry name" value="PHOSPHOINOSITIDE-SPECIFIC PHOSPHOLIPASE C FAMILY PROTEIN"/>
    <property type="match status" value="1"/>
</dbReference>
<evidence type="ECO:0000256" key="5">
    <source>
        <dbReference type="RuleBase" id="RU361133"/>
    </source>
</evidence>
<dbReference type="OrthoDB" id="269822at2759"/>
<evidence type="ECO:0000256" key="2">
    <source>
        <dbReference type="ARBA" id="ARBA00022801"/>
    </source>
</evidence>
<comment type="catalytic activity">
    <reaction evidence="5">
        <text>a 1,2-diacyl-sn-glycero-3-phospho-(1D-myo-inositol-4,5-bisphosphate) + H2O = 1D-myo-inositol 1,4,5-trisphosphate + a 1,2-diacyl-sn-glycerol + H(+)</text>
        <dbReference type="Rhea" id="RHEA:33179"/>
        <dbReference type="ChEBI" id="CHEBI:15377"/>
        <dbReference type="ChEBI" id="CHEBI:15378"/>
        <dbReference type="ChEBI" id="CHEBI:17815"/>
        <dbReference type="ChEBI" id="CHEBI:58456"/>
        <dbReference type="ChEBI" id="CHEBI:203600"/>
        <dbReference type="EC" id="3.1.4.11"/>
    </reaction>
</comment>
<feature type="domain" description="PI-PLC Y-box" evidence="6">
    <location>
        <begin position="1"/>
        <end position="115"/>
    </location>
</feature>
<dbReference type="PRINTS" id="PR00390">
    <property type="entry name" value="PHPHLIPASEC"/>
</dbReference>
<dbReference type="InterPro" id="IPR001192">
    <property type="entry name" value="PI-PLC_fam"/>
</dbReference>
<evidence type="ECO:0000256" key="3">
    <source>
        <dbReference type="ARBA" id="ARBA00022963"/>
    </source>
</evidence>
<dbReference type="STRING" id="946122.A0A0C2SAT7"/>
<keyword evidence="8" id="KW-1185">Reference proteome</keyword>
<dbReference type="InterPro" id="IPR001711">
    <property type="entry name" value="PLipase_C_Pinositol-sp_Y"/>
</dbReference>
<dbReference type="Pfam" id="PF00387">
    <property type="entry name" value="PI-PLC-Y"/>
    <property type="match status" value="1"/>
</dbReference>
<keyword evidence="2 5" id="KW-0378">Hydrolase</keyword>
<dbReference type="AlphaFoldDB" id="A0A0C2SAT7"/>
<dbReference type="InParanoid" id="A0A0C2SAT7"/>
<dbReference type="GO" id="GO:0004435">
    <property type="term" value="F:phosphatidylinositol-4,5-bisphosphate phospholipase C activity"/>
    <property type="evidence" value="ECO:0007669"/>
    <property type="project" value="UniProtKB-EC"/>
</dbReference>
<name>A0A0C2SAT7_AMAMK</name>
<evidence type="ECO:0000259" key="6">
    <source>
        <dbReference type="PROSITE" id="PS50008"/>
    </source>
</evidence>
<dbReference type="Proteomes" id="UP000054549">
    <property type="component" value="Unassembled WGS sequence"/>
</dbReference>
<dbReference type="SMART" id="SM00149">
    <property type="entry name" value="PLCYc"/>
    <property type="match status" value="1"/>
</dbReference>
<dbReference type="PROSITE" id="PS50008">
    <property type="entry name" value="PIPLC_Y_DOMAIN"/>
    <property type="match status" value="1"/>
</dbReference>
<evidence type="ECO:0000256" key="4">
    <source>
        <dbReference type="ARBA" id="ARBA00023098"/>
    </source>
</evidence>
<evidence type="ECO:0000313" key="8">
    <source>
        <dbReference type="Proteomes" id="UP000054549"/>
    </source>
</evidence>